<dbReference type="GO" id="GO:0004857">
    <property type="term" value="F:enzyme inhibitor activity"/>
    <property type="evidence" value="ECO:0007669"/>
    <property type="project" value="TreeGrafter"/>
</dbReference>
<gene>
    <name evidence="6" type="ORF">CUNI_LOCUS21999</name>
</gene>
<feature type="compositionally biased region" description="Polar residues" evidence="5">
    <location>
        <begin position="284"/>
        <end position="293"/>
    </location>
</feature>
<keyword evidence="1" id="KW-0217">Developmental protein</keyword>
<keyword evidence="2" id="KW-0677">Repeat</keyword>
<organism evidence="6 7">
    <name type="scientific">Candidula unifasciata</name>
    <dbReference type="NCBI Taxonomy" id="100452"/>
    <lineage>
        <taxon>Eukaryota</taxon>
        <taxon>Metazoa</taxon>
        <taxon>Spiralia</taxon>
        <taxon>Lophotrochozoa</taxon>
        <taxon>Mollusca</taxon>
        <taxon>Gastropoda</taxon>
        <taxon>Heterobranchia</taxon>
        <taxon>Euthyneura</taxon>
        <taxon>Panpulmonata</taxon>
        <taxon>Eupulmonata</taxon>
        <taxon>Stylommatophora</taxon>
        <taxon>Helicina</taxon>
        <taxon>Helicoidea</taxon>
        <taxon>Geomitridae</taxon>
        <taxon>Candidula</taxon>
    </lineage>
</organism>
<dbReference type="EMBL" id="CAJHNH020008532">
    <property type="protein sequence ID" value="CAG5136441.1"/>
    <property type="molecule type" value="Genomic_DNA"/>
</dbReference>
<feature type="compositionally biased region" description="Low complexity" evidence="5">
    <location>
        <begin position="253"/>
        <end position="265"/>
    </location>
</feature>
<feature type="repeat" description="ANK" evidence="4">
    <location>
        <begin position="90"/>
        <end position="122"/>
    </location>
</feature>
<dbReference type="PROSITE" id="PS50297">
    <property type="entry name" value="ANK_REP_REGION"/>
    <property type="match status" value="2"/>
</dbReference>
<evidence type="ECO:0000256" key="1">
    <source>
        <dbReference type="ARBA" id="ARBA00022473"/>
    </source>
</evidence>
<dbReference type="OrthoDB" id="19014at2759"/>
<sequence length="293" mass="31951">MSRRASLLAKQEKSKPRVRFPDELIFLDNIKGNDIQACHSMLRRASVQLDINGLDSNGLTPIHNAVLEGNLAAVKLLVQHGADVNRKDSDTWTPLHAACANGEADIARYLLSKGANKDIKTNDGERPLDLCDARDFAIISVMLESDKARKARLLSAPEEELEFDVDDKKLNDNSDDDHGDKLSVKLNSMSDSADSSPETPHRNRLKNDIKNANAYTKSSTAGLVKAMSHLQTVTEDSSPSTLSPNTVRQRNTASSLSPKSAHSPSDTAVPRPPKPPGQSILKKSPQQFRAATD</sequence>
<keyword evidence="7" id="KW-1185">Reference proteome</keyword>
<dbReference type="InterPro" id="IPR002110">
    <property type="entry name" value="Ankyrin_rpt"/>
</dbReference>
<proteinExistence type="inferred from homology"/>
<reference evidence="6" key="1">
    <citation type="submission" date="2021-04" db="EMBL/GenBank/DDBJ databases">
        <authorList>
            <consortium name="Molecular Ecology Group"/>
        </authorList>
    </citation>
    <scope>NUCLEOTIDE SEQUENCE</scope>
</reference>
<dbReference type="GO" id="GO:0005737">
    <property type="term" value="C:cytoplasm"/>
    <property type="evidence" value="ECO:0007669"/>
    <property type="project" value="TreeGrafter"/>
</dbReference>
<evidence type="ECO:0000256" key="3">
    <source>
        <dbReference type="ARBA" id="ARBA00038386"/>
    </source>
</evidence>
<evidence type="ECO:0000256" key="5">
    <source>
        <dbReference type="SAM" id="MobiDB-lite"/>
    </source>
</evidence>
<dbReference type="InterPro" id="IPR036770">
    <property type="entry name" value="Ankyrin_rpt-contain_sf"/>
</dbReference>
<dbReference type="SMART" id="SM00248">
    <property type="entry name" value="ANK"/>
    <property type="match status" value="2"/>
</dbReference>
<feature type="region of interest" description="Disordered" evidence="5">
    <location>
        <begin position="157"/>
        <end position="213"/>
    </location>
</feature>
<feature type="repeat" description="ANK" evidence="4">
    <location>
        <begin position="57"/>
        <end position="89"/>
    </location>
</feature>
<comment type="similarity">
    <text evidence="3">Belongs to the NRARP family.</text>
</comment>
<evidence type="ECO:0000256" key="2">
    <source>
        <dbReference type="ARBA" id="ARBA00022737"/>
    </source>
</evidence>
<protein>
    <recommendedName>
        <fullName evidence="8">Protein phosphatase 1 regulatory subunit 12A</fullName>
    </recommendedName>
</protein>
<evidence type="ECO:0000313" key="6">
    <source>
        <dbReference type="EMBL" id="CAG5136441.1"/>
    </source>
</evidence>
<dbReference type="GO" id="GO:0019208">
    <property type="term" value="F:phosphatase regulator activity"/>
    <property type="evidence" value="ECO:0007669"/>
    <property type="project" value="TreeGrafter"/>
</dbReference>
<dbReference type="PROSITE" id="PS50088">
    <property type="entry name" value="ANK_REPEAT"/>
    <property type="match status" value="2"/>
</dbReference>
<dbReference type="InterPro" id="IPR051226">
    <property type="entry name" value="PP1_Regulatory_Subunit"/>
</dbReference>
<feature type="compositionally biased region" description="Basic and acidic residues" evidence="5">
    <location>
        <begin position="199"/>
        <end position="209"/>
    </location>
</feature>
<dbReference type="SUPFAM" id="SSF48403">
    <property type="entry name" value="Ankyrin repeat"/>
    <property type="match status" value="1"/>
</dbReference>
<evidence type="ECO:0008006" key="8">
    <source>
        <dbReference type="Google" id="ProtNLM"/>
    </source>
</evidence>
<comment type="caution">
    <text evidence="6">The sequence shown here is derived from an EMBL/GenBank/DDBJ whole genome shotgun (WGS) entry which is preliminary data.</text>
</comment>
<evidence type="ECO:0000313" key="7">
    <source>
        <dbReference type="Proteomes" id="UP000678393"/>
    </source>
</evidence>
<feature type="compositionally biased region" description="Polar residues" evidence="5">
    <location>
        <begin position="185"/>
        <end position="198"/>
    </location>
</feature>
<dbReference type="Gene3D" id="1.25.40.20">
    <property type="entry name" value="Ankyrin repeat-containing domain"/>
    <property type="match status" value="1"/>
</dbReference>
<evidence type="ECO:0000256" key="4">
    <source>
        <dbReference type="PROSITE-ProRule" id="PRU00023"/>
    </source>
</evidence>
<dbReference type="AlphaFoldDB" id="A0A8S4AEE8"/>
<feature type="compositionally biased region" description="Basic and acidic residues" evidence="5">
    <location>
        <begin position="166"/>
        <end position="183"/>
    </location>
</feature>
<keyword evidence="4" id="KW-0040">ANK repeat</keyword>
<dbReference type="PANTHER" id="PTHR24179:SF21">
    <property type="entry name" value="MYOSIN BINDING SUBUNIT, ISOFORM O"/>
    <property type="match status" value="1"/>
</dbReference>
<dbReference type="Proteomes" id="UP000678393">
    <property type="component" value="Unassembled WGS sequence"/>
</dbReference>
<dbReference type="PANTHER" id="PTHR24179">
    <property type="entry name" value="PROTEIN PHOSPHATASE 1 REGULATORY SUBUNIT 12"/>
    <property type="match status" value="1"/>
</dbReference>
<feature type="compositionally biased region" description="Polar residues" evidence="5">
    <location>
        <begin position="230"/>
        <end position="252"/>
    </location>
</feature>
<feature type="region of interest" description="Disordered" evidence="5">
    <location>
        <begin position="230"/>
        <end position="293"/>
    </location>
</feature>
<dbReference type="Pfam" id="PF12796">
    <property type="entry name" value="Ank_2"/>
    <property type="match status" value="1"/>
</dbReference>
<name>A0A8S4AEE8_9EUPU</name>
<accession>A0A8S4AEE8</accession>